<feature type="compositionally biased region" description="Pro residues" evidence="1">
    <location>
        <begin position="71"/>
        <end position="82"/>
    </location>
</feature>
<evidence type="ECO:0000313" key="3">
    <source>
        <dbReference type="Proteomes" id="UP001151582"/>
    </source>
</evidence>
<dbReference type="EMBL" id="JANBQB010000377">
    <property type="protein sequence ID" value="KAJ1977051.1"/>
    <property type="molecule type" value="Genomic_DNA"/>
</dbReference>
<dbReference type="GO" id="GO:0003992">
    <property type="term" value="F:N2-acetyl-L-ornithine:2-oxoglutarate 5-aminotransferase activity"/>
    <property type="evidence" value="ECO:0007669"/>
    <property type="project" value="UniProtKB-EC"/>
</dbReference>
<dbReference type="PANTHER" id="PTHR28250">
    <property type="entry name" value="CYTOCHROME B PRE-MRNA-PROCESSING PROTEIN 6"/>
    <property type="match status" value="1"/>
</dbReference>
<dbReference type="Proteomes" id="UP001151582">
    <property type="component" value="Unassembled WGS sequence"/>
</dbReference>
<name>A0A9W8ECV7_9FUNG</name>
<feature type="region of interest" description="Disordered" evidence="1">
    <location>
        <begin position="55"/>
        <end position="84"/>
    </location>
</feature>
<dbReference type="PANTHER" id="PTHR28250:SF1">
    <property type="entry name" value="CYTOCHROME B PRE-MRNA-PROCESSING PROTEIN 6"/>
    <property type="match status" value="1"/>
</dbReference>
<dbReference type="GO" id="GO:0034551">
    <property type="term" value="P:mitochondrial respiratory chain complex III assembly"/>
    <property type="evidence" value="ECO:0007669"/>
    <property type="project" value="TreeGrafter"/>
</dbReference>
<dbReference type="AlphaFoldDB" id="A0A9W8ECV7"/>
<dbReference type="OrthoDB" id="2107880at2759"/>
<dbReference type="InterPro" id="IPR037653">
    <property type="entry name" value="Cbp6"/>
</dbReference>
<gene>
    <name evidence="2" type="primary">ARG8_2</name>
    <name evidence="2" type="ORF">H4R34_003741</name>
</gene>
<protein>
    <submittedName>
        <fullName evidence="2">Acetylornithine aminotransferase</fullName>
        <ecNumber evidence="2">2.6.1.11</ecNumber>
    </submittedName>
</protein>
<keyword evidence="2" id="KW-0808">Transferase</keyword>
<keyword evidence="3" id="KW-1185">Reference proteome</keyword>
<keyword evidence="2" id="KW-0032">Aminotransferase</keyword>
<dbReference type="EC" id="2.6.1.11" evidence="2"/>
<proteinExistence type="predicted"/>
<evidence type="ECO:0000313" key="2">
    <source>
        <dbReference type="EMBL" id="KAJ1977051.1"/>
    </source>
</evidence>
<dbReference type="GO" id="GO:0061671">
    <property type="term" value="C:Cbp3p-Cbp6 complex"/>
    <property type="evidence" value="ECO:0007669"/>
    <property type="project" value="InterPro"/>
</dbReference>
<dbReference type="Pfam" id="PF20180">
    <property type="entry name" value="UQCC2_CBP6"/>
    <property type="match status" value="1"/>
</dbReference>
<reference evidence="2" key="1">
    <citation type="submission" date="2022-07" db="EMBL/GenBank/DDBJ databases">
        <title>Phylogenomic reconstructions and comparative analyses of Kickxellomycotina fungi.</title>
        <authorList>
            <person name="Reynolds N.K."/>
            <person name="Stajich J.E."/>
            <person name="Barry K."/>
            <person name="Grigoriev I.V."/>
            <person name="Crous P."/>
            <person name="Smith M.E."/>
        </authorList>
    </citation>
    <scope>NUCLEOTIDE SEQUENCE</scope>
    <source>
        <strain evidence="2">RSA 567</strain>
    </source>
</reference>
<comment type="caution">
    <text evidence="2">The sequence shown here is derived from an EMBL/GenBank/DDBJ whole genome shotgun (WGS) entry which is preliminary data.</text>
</comment>
<dbReference type="GO" id="GO:0043022">
    <property type="term" value="F:ribosome binding"/>
    <property type="evidence" value="ECO:0007669"/>
    <property type="project" value="InterPro"/>
</dbReference>
<sequence length="161" mass="18002">MSAKTVVSQLPRPEVERLYKAFLDVVGRWPKDPLRMDQDFATVLSQRIHSELGPLVGEPAPKAVAEAQSTPTPPPATPPTPAPGAKAFDALSLEQIGQDLHAFQAIVGDKFKQQYPLSESILKPKIAPIYYIDMLEKLDNAATNPPKAPNFFQRWFRLRWQ</sequence>
<organism evidence="2 3">
    <name type="scientific">Dimargaris verticillata</name>
    <dbReference type="NCBI Taxonomy" id="2761393"/>
    <lineage>
        <taxon>Eukaryota</taxon>
        <taxon>Fungi</taxon>
        <taxon>Fungi incertae sedis</taxon>
        <taxon>Zoopagomycota</taxon>
        <taxon>Kickxellomycotina</taxon>
        <taxon>Dimargaritomycetes</taxon>
        <taxon>Dimargaritales</taxon>
        <taxon>Dimargaritaceae</taxon>
        <taxon>Dimargaris</taxon>
    </lineage>
</organism>
<accession>A0A9W8ECV7</accession>
<evidence type="ECO:0000256" key="1">
    <source>
        <dbReference type="SAM" id="MobiDB-lite"/>
    </source>
</evidence>